<dbReference type="EMBL" id="BAVS01000009">
    <property type="protein sequence ID" value="GAE93048.1"/>
    <property type="molecule type" value="Genomic_DNA"/>
</dbReference>
<feature type="transmembrane region" description="Helical" evidence="1">
    <location>
        <begin position="66"/>
        <end position="88"/>
    </location>
</feature>
<gene>
    <name evidence="2" type="ORF">JCM21714_2082</name>
</gene>
<dbReference type="RefSeq" id="WP_035723114.1">
    <property type="nucleotide sequence ID" value="NZ_BAVS01000009.1"/>
</dbReference>
<dbReference type="Proteomes" id="UP000019102">
    <property type="component" value="Unassembled WGS sequence"/>
</dbReference>
<dbReference type="STRING" id="1298598.JCM21714_2082"/>
<dbReference type="Pfam" id="PF12648">
    <property type="entry name" value="TcpE"/>
    <property type="match status" value="1"/>
</dbReference>
<comment type="caution">
    <text evidence="2">The sequence shown here is derived from an EMBL/GenBank/DDBJ whole genome shotgun (WGS) entry which is preliminary data.</text>
</comment>
<organism evidence="2 3">
    <name type="scientific">Gracilibacillus boraciitolerans JCM 21714</name>
    <dbReference type="NCBI Taxonomy" id="1298598"/>
    <lineage>
        <taxon>Bacteria</taxon>
        <taxon>Bacillati</taxon>
        <taxon>Bacillota</taxon>
        <taxon>Bacilli</taxon>
        <taxon>Bacillales</taxon>
        <taxon>Bacillaceae</taxon>
        <taxon>Gracilibacillus</taxon>
    </lineage>
</organism>
<dbReference type="OrthoDB" id="2965241at2"/>
<sequence length="167" mass="19716">MANNTETKIPLYVLNDYLKFERKIYQLFGLSLGRPIPLKTILYFLTIVVIEIVLYFTPILGSLINWMPAVFLIMIPFAIAYVLSDVVTEGRLPLQYFRSILLYYWRKQKGITYARGREVKKLMRYEFEGYTTITFGEDHSNDRFKPKKSKFKSKGMPKVTYIKDQLD</sequence>
<keyword evidence="1" id="KW-0812">Transmembrane</keyword>
<proteinExistence type="predicted"/>
<feature type="transmembrane region" description="Helical" evidence="1">
    <location>
        <begin position="41"/>
        <end position="60"/>
    </location>
</feature>
<keyword evidence="1" id="KW-0472">Membrane</keyword>
<keyword evidence="3" id="KW-1185">Reference proteome</keyword>
<evidence type="ECO:0000313" key="3">
    <source>
        <dbReference type="Proteomes" id="UP000019102"/>
    </source>
</evidence>
<accession>W4VJQ2</accession>
<evidence type="ECO:0000256" key="1">
    <source>
        <dbReference type="SAM" id="Phobius"/>
    </source>
</evidence>
<reference evidence="2 3" key="1">
    <citation type="journal article" date="2014" name="Genome Announc.">
        <title>Draft Genome Sequence of the Boron-Tolerant and Moderately Halotolerant Bacterium Gracilibacillus boraciitolerans JCM 21714T.</title>
        <authorList>
            <person name="Ahmed I."/>
            <person name="Oshima K."/>
            <person name="Suda W."/>
            <person name="Kitamura K."/>
            <person name="Iida T."/>
            <person name="Ohmori Y."/>
            <person name="Fujiwara T."/>
            <person name="Hattori M."/>
            <person name="Ohkuma M."/>
        </authorList>
    </citation>
    <scope>NUCLEOTIDE SEQUENCE [LARGE SCALE GENOMIC DNA]</scope>
    <source>
        <strain evidence="2 3">JCM 21714</strain>
    </source>
</reference>
<evidence type="ECO:0008006" key="4">
    <source>
        <dbReference type="Google" id="ProtNLM"/>
    </source>
</evidence>
<protein>
    <recommendedName>
        <fullName evidence="4">TcpE family protein</fullName>
    </recommendedName>
</protein>
<dbReference type="AlphaFoldDB" id="W4VJQ2"/>
<name>W4VJQ2_9BACI</name>
<evidence type="ECO:0000313" key="2">
    <source>
        <dbReference type="EMBL" id="GAE93048.1"/>
    </source>
</evidence>
<keyword evidence="1" id="KW-1133">Transmembrane helix</keyword>
<dbReference type="InterPro" id="IPR025608">
    <property type="entry name" value="TcpE"/>
</dbReference>